<dbReference type="EMBL" id="JBJGEB010000012">
    <property type="protein sequence ID" value="MFK7642849.1"/>
    <property type="molecule type" value="Genomic_DNA"/>
</dbReference>
<proteinExistence type="predicted"/>
<name>A0ABW8Q5M7_9NEIS</name>
<dbReference type="RefSeq" id="WP_405386878.1">
    <property type="nucleotide sequence ID" value="NZ_JBJGEB010000012.1"/>
</dbReference>
<sequence>MNPRIKAMSGVMLQALSATQQDVLVDLWQVDFREFGGEVFYYCGQVNELNKPVVWQGRAYEPLPIKAEGFETTSQGAGNRPTLTVSNIAGFVTAAAEQFNQMTGVTIIRRQTYAKFLDAVNFQSGKNPTADATQEVVSKYLVERLSALTAETATLELAAPSESDGSVVPARIMLANICCWKYRGEGCGYTGRAVADRFDIPTDDSKKDMCSGTLTGCRARFGATAVLPFGGFPSSDKVNT</sequence>
<dbReference type="NCBIfam" id="TIGR01600">
    <property type="entry name" value="phage_tail_L"/>
    <property type="match status" value="1"/>
</dbReference>
<organism evidence="1 2">
    <name type="scientific">Neisseria oralis</name>
    <dbReference type="NCBI Taxonomy" id="1107316"/>
    <lineage>
        <taxon>Bacteria</taxon>
        <taxon>Pseudomonadati</taxon>
        <taxon>Pseudomonadota</taxon>
        <taxon>Betaproteobacteria</taxon>
        <taxon>Neisseriales</taxon>
        <taxon>Neisseriaceae</taxon>
        <taxon>Neisseria</taxon>
    </lineage>
</organism>
<accession>A0ABW8Q5M7</accession>
<keyword evidence="2" id="KW-1185">Reference proteome</keyword>
<gene>
    <name evidence="1" type="ORF">ACI43T_10185</name>
</gene>
<evidence type="ECO:0000313" key="1">
    <source>
        <dbReference type="EMBL" id="MFK7642849.1"/>
    </source>
</evidence>
<evidence type="ECO:0000313" key="2">
    <source>
        <dbReference type="Proteomes" id="UP001621964"/>
    </source>
</evidence>
<dbReference type="Proteomes" id="UP001621964">
    <property type="component" value="Unassembled WGS sequence"/>
</dbReference>
<reference evidence="1 2" key="1">
    <citation type="submission" date="2024-11" db="EMBL/GenBank/DDBJ databases">
        <authorList>
            <person name="Mikucki A.G."/>
            <person name="Kahler C.M."/>
        </authorList>
    </citation>
    <scope>NUCLEOTIDE SEQUENCE [LARGE SCALE GENOMIC DNA]</scope>
    <source>
        <strain evidence="1 2">EXNM717</strain>
    </source>
</reference>
<comment type="caution">
    <text evidence="1">The sequence shown here is derived from an EMBL/GenBank/DDBJ whole genome shotgun (WGS) entry which is preliminary data.</text>
</comment>
<protein>
    <submittedName>
        <fullName evidence="1">Phage minor tail protein L</fullName>
    </submittedName>
</protein>
<dbReference type="Pfam" id="PF05100">
    <property type="entry name" value="Phage_tail_L"/>
    <property type="match status" value="1"/>
</dbReference>
<dbReference type="InterPro" id="IPR006487">
    <property type="entry name" value="Phage_lambda_L"/>
</dbReference>